<dbReference type="PANTHER" id="PTHR18919:SF151">
    <property type="entry name" value="BLR2427 PROTEIN"/>
    <property type="match status" value="1"/>
</dbReference>
<dbReference type="SUPFAM" id="SSF53901">
    <property type="entry name" value="Thiolase-like"/>
    <property type="match status" value="1"/>
</dbReference>
<evidence type="ECO:0000313" key="6">
    <source>
        <dbReference type="Proteomes" id="UP000242847"/>
    </source>
</evidence>
<evidence type="ECO:0000256" key="1">
    <source>
        <dbReference type="ARBA" id="ARBA00010982"/>
    </source>
</evidence>
<name>A0A1S8DFL2_9GAMM</name>
<dbReference type="InterPro" id="IPR002155">
    <property type="entry name" value="Thiolase"/>
</dbReference>
<comment type="caution">
    <text evidence="5">The sequence shown here is derived from an EMBL/GenBank/DDBJ whole genome shotgun (WGS) entry which is preliminary data.</text>
</comment>
<evidence type="ECO:0000313" key="5">
    <source>
        <dbReference type="EMBL" id="ONM44184.1"/>
    </source>
</evidence>
<dbReference type="PIRSF" id="PIRSF000429">
    <property type="entry name" value="Ac-CoA_Ac_transf"/>
    <property type="match status" value="1"/>
</dbReference>
<dbReference type="STRING" id="254161.SAMN05216256_106161"/>
<dbReference type="AlphaFoldDB" id="A0A1S8DFL2"/>
<dbReference type="PANTHER" id="PTHR18919">
    <property type="entry name" value="ACETYL-COA C-ACYLTRANSFERASE"/>
    <property type="match status" value="1"/>
</dbReference>
<feature type="domain" description="Thiolase C-terminal" evidence="4">
    <location>
        <begin position="210"/>
        <end position="344"/>
    </location>
</feature>
<sequence length="354" mass="37353">MDSQNSPCVTLPPGAYLLEGTRTPGLNSASRARAGFSALDLAVQSANALLLRCGLAASALDGVVLATDASQAADKVRQRLQLSPVTPLQQCTQGLDAVARASQQIRSGDADLLLVIASDAAAAHGSSAISESAKRLAALFEVAEEDAEAYDQACGQRHSEAEQSGLFSPYRIALFDRQGEAYNSDQTTPDSGACALLLASAKGCAQLKQRPLAQLSSQALARAPADYPSLAPLLASTRLLQKERLGLNDIDLWELPDAPALALLANLAAWQDARFCERQLELEQPMGRLDPTSLNPLGGSLALGALPVSGGCRQLLQQADTLHRHALGRALVCEQQDTDQAQAWLLTRAEEVQA</sequence>
<reference evidence="5 6" key="1">
    <citation type="submission" date="2017-01" db="EMBL/GenBank/DDBJ databases">
        <title>Draft genome sequence of Pseudomonas pachastrellae type strain CCUG 46540T from a deep sea.</title>
        <authorList>
            <person name="Gomila M."/>
            <person name="Mulet M."/>
            <person name="Lalucat J."/>
            <person name="Garcia-Valdes E."/>
        </authorList>
    </citation>
    <scope>NUCLEOTIDE SEQUENCE [LARGE SCALE GENOMIC DNA]</scope>
    <source>
        <strain evidence="5 6">CCUG 46540</strain>
    </source>
</reference>
<keyword evidence="2" id="KW-0808">Transferase</keyword>
<dbReference type="Gene3D" id="3.40.47.10">
    <property type="match status" value="2"/>
</dbReference>
<keyword evidence="6" id="KW-1185">Reference proteome</keyword>
<dbReference type="Pfam" id="PF02803">
    <property type="entry name" value="Thiolase_C"/>
    <property type="match status" value="1"/>
</dbReference>
<dbReference type="GO" id="GO:0003988">
    <property type="term" value="F:acetyl-CoA C-acyltransferase activity"/>
    <property type="evidence" value="ECO:0007669"/>
    <property type="project" value="UniProtKB-ARBA"/>
</dbReference>
<dbReference type="OrthoDB" id="7030439at2"/>
<dbReference type="Proteomes" id="UP000242847">
    <property type="component" value="Unassembled WGS sequence"/>
</dbReference>
<dbReference type="RefSeq" id="WP_083726814.1">
    <property type="nucleotide sequence ID" value="NZ_FOUD01000006.1"/>
</dbReference>
<comment type="similarity">
    <text evidence="1">Belongs to the thiolase-like superfamily. Thiolase family.</text>
</comment>
<evidence type="ECO:0000256" key="3">
    <source>
        <dbReference type="ARBA" id="ARBA00023315"/>
    </source>
</evidence>
<keyword evidence="3" id="KW-0012">Acyltransferase</keyword>
<evidence type="ECO:0000256" key="2">
    <source>
        <dbReference type="ARBA" id="ARBA00022679"/>
    </source>
</evidence>
<organism evidence="5 6">
    <name type="scientific">Halopseudomonas pachastrellae</name>
    <dbReference type="NCBI Taxonomy" id="254161"/>
    <lineage>
        <taxon>Bacteria</taxon>
        <taxon>Pseudomonadati</taxon>
        <taxon>Pseudomonadota</taxon>
        <taxon>Gammaproteobacteria</taxon>
        <taxon>Pseudomonadales</taxon>
        <taxon>Pseudomonadaceae</taxon>
        <taxon>Halopseudomonas</taxon>
    </lineage>
</organism>
<protein>
    <recommendedName>
        <fullName evidence="4">Thiolase C-terminal domain-containing protein</fullName>
    </recommendedName>
</protein>
<evidence type="ECO:0000259" key="4">
    <source>
        <dbReference type="Pfam" id="PF02803"/>
    </source>
</evidence>
<proteinExistence type="inferred from homology"/>
<dbReference type="InterPro" id="IPR016039">
    <property type="entry name" value="Thiolase-like"/>
</dbReference>
<dbReference type="InterPro" id="IPR020617">
    <property type="entry name" value="Thiolase_C"/>
</dbReference>
<gene>
    <name evidence="5" type="ORF">BXT89_08865</name>
</gene>
<dbReference type="EMBL" id="MUBC01000016">
    <property type="protein sequence ID" value="ONM44184.1"/>
    <property type="molecule type" value="Genomic_DNA"/>
</dbReference>
<accession>A0A1S8DFL2</accession>